<dbReference type="FunFam" id="3.40.50.720:FF:000084">
    <property type="entry name" value="Short-chain dehydrogenase reductase"/>
    <property type="match status" value="1"/>
</dbReference>
<gene>
    <name evidence="5" type="ORF">L618_001600000420</name>
</gene>
<evidence type="ECO:0000256" key="3">
    <source>
        <dbReference type="ARBA" id="ARBA00023027"/>
    </source>
</evidence>
<dbReference type="CDD" id="cd05233">
    <property type="entry name" value="SDR_c"/>
    <property type="match status" value="1"/>
</dbReference>
<evidence type="ECO:0000256" key="4">
    <source>
        <dbReference type="RuleBase" id="RU000363"/>
    </source>
</evidence>
<dbReference type="NCBIfam" id="TIGR03971">
    <property type="entry name" value="SDR_subfam_1"/>
    <property type="match status" value="1"/>
</dbReference>
<dbReference type="PANTHER" id="PTHR24321">
    <property type="entry name" value="DEHYDROGENASES, SHORT CHAIN"/>
    <property type="match status" value="1"/>
</dbReference>
<dbReference type="AlphaFoldDB" id="A0A562E8Q4"/>
<sequence>MSLLRRSRSSGAHSACGMTRCSSPKGISLTDLEGRVAFITGVARGQGRAHAVKLASLGADIIGVDICKDIDSMDYPNASREDLEETVRLVEAEGRRMVGRVADVRDRAGLAAAFQEGFAEFGRLDIIIANAGIVRLTPCAEEERETLWRDIIDTNLTGAWNTVEVALPALRVGGRGGSIVLTSSSAGLKGTASDQAGSQAYTAAKRGLVGLMQTLASQYAPEWIRVNTIHPTGVVSGMTMNATMEKLFAAAAAGEGAGMATMQNALPIPILQSEDIANSVAWLVSDEAKFVTGIALPLDAGFNVR</sequence>
<dbReference type="InterPro" id="IPR020904">
    <property type="entry name" value="Sc_DH/Rdtase_CS"/>
</dbReference>
<comment type="similarity">
    <text evidence="1 4">Belongs to the short-chain dehydrogenases/reductases (SDR) family.</text>
</comment>
<reference evidence="5 6" key="1">
    <citation type="submission" date="2019-07" db="EMBL/GenBank/DDBJ databases">
        <title>Genome sequencing of lignin-degrading bacterial isolates.</title>
        <authorList>
            <person name="Gladden J."/>
        </authorList>
    </citation>
    <scope>NUCLEOTIDE SEQUENCE [LARGE SCALE GENOMIC DNA]</scope>
    <source>
        <strain evidence="5 6">J45</strain>
    </source>
</reference>
<dbReference type="NCBIfam" id="NF009467">
    <property type="entry name" value="PRK12826.1-3"/>
    <property type="match status" value="1"/>
</dbReference>
<evidence type="ECO:0000256" key="2">
    <source>
        <dbReference type="ARBA" id="ARBA00023002"/>
    </source>
</evidence>
<comment type="caution">
    <text evidence="5">The sequence shown here is derived from an EMBL/GenBank/DDBJ whole genome shotgun (WGS) entry which is preliminary data.</text>
</comment>
<dbReference type="InterPro" id="IPR023985">
    <property type="entry name" value="SDR_subfam_1"/>
</dbReference>
<dbReference type="EMBL" id="VLJT01000013">
    <property type="protein sequence ID" value="TWH17998.1"/>
    <property type="molecule type" value="Genomic_DNA"/>
</dbReference>
<dbReference type="InterPro" id="IPR002347">
    <property type="entry name" value="SDR_fam"/>
</dbReference>
<dbReference type="SUPFAM" id="SSF51735">
    <property type="entry name" value="NAD(P)-binding Rossmann-fold domains"/>
    <property type="match status" value="1"/>
</dbReference>
<evidence type="ECO:0000313" key="5">
    <source>
        <dbReference type="EMBL" id="TWH17998.1"/>
    </source>
</evidence>
<dbReference type="Gene3D" id="3.40.50.720">
    <property type="entry name" value="NAD(P)-binding Rossmann-like Domain"/>
    <property type="match status" value="1"/>
</dbReference>
<proteinExistence type="inferred from homology"/>
<dbReference type="PANTHER" id="PTHR24321:SF8">
    <property type="entry name" value="ESTRADIOL 17-BETA-DEHYDROGENASE 8-RELATED"/>
    <property type="match status" value="1"/>
</dbReference>
<dbReference type="Pfam" id="PF00106">
    <property type="entry name" value="adh_short"/>
    <property type="match status" value="1"/>
</dbReference>
<evidence type="ECO:0000256" key="1">
    <source>
        <dbReference type="ARBA" id="ARBA00006484"/>
    </source>
</evidence>
<keyword evidence="3" id="KW-0520">NAD</keyword>
<dbReference type="Proteomes" id="UP000317573">
    <property type="component" value="Unassembled WGS sequence"/>
</dbReference>
<name>A0A562E8Q4_RHORH</name>
<evidence type="ECO:0000313" key="6">
    <source>
        <dbReference type="Proteomes" id="UP000317573"/>
    </source>
</evidence>
<dbReference type="PRINTS" id="PR00080">
    <property type="entry name" value="SDRFAMILY"/>
</dbReference>
<protein>
    <submittedName>
        <fullName evidence="5">SDR family mycofactocin-dependent oxidoreductase</fullName>
    </submittedName>
</protein>
<keyword evidence="2" id="KW-0560">Oxidoreductase</keyword>
<organism evidence="5 6">
    <name type="scientific">Rhodococcus rhodochrous J45</name>
    <dbReference type="NCBI Taxonomy" id="935266"/>
    <lineage>
        <taxon>Bacteria</taxon>
        <taxon>Bacillati</taxon>
        <taxon>Actinomycetota</taxon>
        <taxon>Actinomycetes</taxon>
        <taxon>Mycobacteriales</taxon>
        <taxon>Nocardiaceae</taxon>
        <taxon>Rhodococcus</taxon>
    </lineage>
</organism>
<dbReference type="PROSITE" id="PS00061">
    <property type="entry name" value="ADH_SHORT"/>
    <property type="match status" value="1"/>
</dbReference>
<dbReference type="GO" id="GO:0016491">
    <property type="term" value="F:oxidoreductase activity"/>
    <property type="evidence" value="ECO:0007669"/>
    <property type="project" value="UniProtKB-KW"/>
</dbReference>
<dbReference type="InterPro" id="IPR036291">
    <property type="entry name" value="NAD(P)-bd_dom_sf"/>
</dbReference>
<accession>A0A562E8Q4</accession>
<dbReference type="PRINTS" id="PR00081">
    <property type="entry name" value="GDHRDH"/>
</dbReference>